<gene>
    <name evidence="9" type="ORF">CA12_41040</name>
</gene>
<dbReference type="NCBIfam" id="TIGR01033">
    <property type="entry name" value="YebC/PmpR family DNA-binding transcriptional regulator"/>
    <property type="match status" value="1"/>
</dbReference>
<dbReference type="InterPro" id="IPR002876">
    <property type="entry name" value="Transcrip_reg_TACO1-like"/>
</dbReference>
<evidence type="ECO:0000313" key="10">
    <source>
        <dbReference type="Proteomes" id="UP000318741"/>
    </source>
</evidence>
<dbReference type="InterPro" id="IPR049083">
    <property type="entry name" value="TACO1_YebC_N"/>
</dbReference>
<dbReference type="Gene3D" id="1.10.10.200">
    <property type="match status" value="1"/>
</dbReference>
<dbReference type="SUPFAM" id="SSF75625">
    <property type="entry name" value="YebC-like"/>
    <property type="match status" value="1"/>
</dbReference>
<dbReference type="HAMAP" id="MF_00693">
    <property type="entry name" value="Transcrip_reg_TACO1"/>
    <property type="match status" value="1"/>
</dbReference>
<evidence type="ECO:0000259" key="7">
    <source>
        <dbReference type="Pfam" id="PF01709"/>
    </source>
</evidence>
<dbReference type="KEGG" id="acaf:CA12_41040"/>
<dbReference type="InterPro" id="IPR048300">
    <property type="entry name" value="TACO1_YebC-like_2nd/3rd_dom"/>
</dbReference>
<protein>
    <recommendedName>
        <fullName evidence="6">Probable transcriptional regulatory protein CA12_41040</fullName>
    </recommendedName>
</protein>
<evidence type="ECO:0000313" key="9">
    <source>
        <dbReference type="EMBL" id="QDT17966.1"/>
    </source>
</evidence>
<dbReference type="OrthoDB" id="9781053at2"/>
<evidence type="ECO:0000256" key="1">
    <source>
        <dbReference type="ARBA" id="ARBA00008724"/>
    </source>
</evidence>
<dbReference type="Pfam" id="PF01709">
    <property type="entry name" value="Transcrip_reg"/>
    <property type="match status" value="1"/>
</dbReference>
<dbReference type="GO" id="GO:0006355">
    <property type="term" value="P:regulation of DNA-templated transcription"/>
    <property type="evidence" value="ECO:0007669"/>
    <property type="project" value="UniProtKB-UniRule"/>
</dbReference>
<dbReference type="FunFam" id="1.10.10.200:FF:000002">
    <property type="entry name" value="Probable transcriptional regulatory protein CLM62_37755"/>
    <property type="match status" value="1"/>
</dbReference>
<reference evidence="9 10" key="1">
    <citation type="submission" date="2019-02" db="EMBL/GenBank/DDBJ databases">
        <title>Deep-cultivation of Planctomycetes and their phenomic and genomic characterization uncovers novel biology.</title>
        <authorList>
            <person name="Wiegand S."/>
            <person name="Jogler M."/>
            <person name="Boedeker C."/>
            <person name="Pinto D."/>
            <person name="Vollmers J."/>
            <person name="Rivas-Marin E."/>
            <person name="Kohn T."/>
            <person name="Peeters S.H."/>
            <person name="Heuer A."/>
            <person name="Rast P."/>
            <person name="Oberbeckmann S."/>
            <person name="Bunk B."/>
            <person name="Jeske O."/>
            <person name="Meyerdierks A."/>
            <person name="Storesund J.E."/>
            <person name="Kallscheuer N."/>
            <person name="Luecker S."/>
            <person name="Lage O.M."/>
            <person name="Pohl T."/>
            <person name="Merkel B.J."/>
            <person name="Hornburger P."/>
            <person name="Mueller R.-W."/>
            <person name="Bruemmer F."/>
            <person name="Labrenz M."/>
            <person name="Spormann A.M."/>
            <person name="Op den Camp H."/>
            <person name="Overmann J."/>
            <person name="Amann R."/>
            <person name="Jetten M.S.M."/>
            <person name="Mascher T."/>
            <person name="Medema M.H."/>
            <person name="Devos D.P."/>
            <person name="Kaster A.-K."/>
            <person name="Ovreas L."/>
            <person name="Rohde M."/>
            <person name="Galperin M.Y."/>
            <person name="Jogler C."/>
        </authorList>
    </citation>
    <scope>NUCLEOTIDE SEQUENCE [LARGE SCALE GENOMIC DNA]</scope>
    <source>
        <strain evidence="9 10">CA12</strain>
    </source>
</reference>
<evidence type="ECO:0000259" key="8">
    <source>
        <dbReference type="Pfam" id="PF20772"/>
    </source>
</evidence>
<dbReference type="NCBIfam" id="NF001030">
    <property type="entry name" value="PRK00110.1"/>
    <property type="match status" value="1"/>
</dbReference>
<dbReference type="PANTHER" id="PTHR12532:SF6">
    <property type="entry name" value="TRANSCRIPTIONAL REGULATORY PROTEIN YEBC-RELATED"/>
    <property type="match status" value="1"/>
</dbReference>
<evidence type="ECO:0000256" key="6">
    <source>
        <dbReference type="HAMAP-Rule" id="MF_00693"/>
    </source>
</evidence>
<dbReference type="InterPro" id="IPR029072">
    <property type="entry name" value="YebC-like"/>
</dbReference>
<dbReference type="PANTHER" id="PTHR12532">
    <property type="entry name" value="TRANSLATIONAL ACTIVATOR OF CYTOCHROME C OXIDASE 1"/>
    <property type="match status" value="1"/>
</dbReference>
<sequence length="251" mass="26859">MAGHSHWANIQRSKGAVDKKRGKLFGKLSRLIIVAARSGGADPDMNLRLRYAIDKAKAVSMPKDNIERAVKKGAGELGTGESFDEVVYEGYAPGGVAVLCEILTDNRNRTAGEIRKAFDRFGGSLGTTGCVAYLFDQKGVFTIPASATDEETLFEVALEAGAEDVKREGSGEEAVFEVLCPPADFDAVAAALSEAGIEPDNAEVTRVPQNYIDLDADTAGQVLRLMEELEDHDDVQSVSANFNLPDGYEVG</sequence>
<organism evidence="9 10">
    <name type="scientific">Alienimonas californiensis</name>
    <dbReference type="NCBI Taxonomy" id="2527989"/>
    <lineage>
        <taxon>Bacteria</taxon>
        <taxon>Pseudomonadati</taxon>
        <taxon>Planctomycetota</taxon>
        <taxon>Planctomycetia</taxon>
        <taxon>Planctomycetales</taxon>
        <taxon>Planctomycetaceae</taxon>
        <taxon>Alienimonas</taxon>
    </lineage>
</organism>
<keyword evidence="2 6" id="KW-0963">Cytoplasm</keyword>
<dbReference type="RefSeq" id="WP_145360952.1">
    <property type="nucleotide sequence ID" value="NZ_CP036265.1"/>
</dbReference>
<keyword evidence="10" id="KW-1185">Reference proteome</keyword>
<dbReference type="AlphaFoldDB" id="A0A517PF21"/>
<dbReference type="InterPro" id="IPR017856">
    <property type="entry name" value="Integrase-like_N"/>
</dbReference>
<accession>A0A517PF21</accession>
<proteinExistence type="inferred from homology"/>
<evidence type="ECO:0000256" key="5">
    <source>
        <dbReference type="ARBA" id="ARBA00023163"/>
    </source>
</evidence>
<evidence type="ECO:0000256" key="2">
    <source>
        <dbReference type="ARBA" id="ARBA00022490"/>
    </source>
</evidence>
<comment type="subcellular location">
    <subcellularLocation>
        <location evidence="6">Cytoplasm</location>
    </subcellularLocation>
</comment>
<dbReference type="GO" id="GO:0003677">
    <property type="term" value="F:DNA binding"/>
    <property type="evidence" value="ECO:0007669"/>
    <property type="project" value="UniProtKB-UniRule"/>
</dbReference>
<dbReference type="FunFam" id="3.30.70.980:FF:000002">
    <property type="entry name" value="Probable transcriptional regulatory protein YebC"/>
    <property type="match status" value="1"/>
</dbReference>
<name>A0A517PF21_9PLAN</name>
<evidence type="ECO:0000256" key="4">
    <source>
        <dbReference type="ARBA" id="ARBA00023125"/>
    </source>
</evidence>
<dbReference type="GO" id="GO:0005829">
    <property type="term" value="C:cytosol"/>
    <property type="evidence" value="ECO:0007669"/>
    <property type="project" value="TreeGrafter"/>
</dbReference>
<dbReference type="Pfam" id="PF20772">
    <property type="entry name" value="TACO1_YebC_N"/>
    <property type="match status" value="1"/>
</dbReference>
<keyword evidence="4 6" id="KW-0238">DNA-binding</keyword>
<dbReference type="Proteomes" id="UP000318741">
    <property type="component" value="Chromosome"/>
</dbReference>
<feature type="domain" description="TACO1/YebC-like N-terminal" evidence="8">
    <location>
        <begin position="5"/>
        <end position="76"/>
    </location>
</feature>
<evidence type="ECO:0000256" key="3">
    <source>
        <dbReference type="ARBA" id="ARBA00023015"/>
    </source>
</evidence>
<dbReference type="Gene3D" id="3.30.70.980">
    <property type="match status" value="2"/>
</dbReference>
<dbReference type="NCBIfam" id="NF009044">
    <property type="entry name" value="PRK12378.1"/>
    <property type="match status" value="1"/>
</dbReference>
<dbReference type="InterPro" id="IPR026564">
    <property type="entry name" value="Transcrip_reg_TACO1-like_dom3"/>
</dbReference>
<dbReference type="EMBL" id="CP036265">
    <property type="protein sequence ID" value="QDT17966.1"/>
    <property type="molecule type" value="Genomic_DNA"/>
</dbReference>
<keyword evidence="3 6" id="KW-0805">Transcription regulation</keyword>
<feature type="domain" description="TACO1/YebC-like second and third" evidence="7">
    <location>
        <begin position="84"/>
        <end position="242"/>
    </location>
</feature>
<keyword evidence="5 6" id="KW-0804">Transcription</keyword>
<comment type="similarity">
    <text evidence="1 6">Belongs to the TACO1 family.</text>
</comment>